<dbReference type="GO" id="GO:0003700">
    <property type="term" value="F:DNA-binding transcription factor activity"/>
    <property type="evidence" value="ECO:0000318"/>
    <property type="project" value="GO_Central"/>
</dbReference>
<keyword evidence="2" id="KW-0479">Metal-binding</keyword>
<evidence type="ECO:0000256" key="3">
    <source>
        <dbReference type="ARBA" id="ARBA00022771"/>
    </source>
</evidence>
<dbReference type="GO" id="GO:0008270">
    <property type="term" value="F:zinc ion binding"/>
    <property type="evidence" value="ECO:0007669"/>
    <property type="project" value="UniProtKB-KW"/>
</dbReference>
<dbReference type="AlphaFoldDB" id="A0A059DCQ6"/>
<dbReference type="PROSITE" id="PS00028">
    <property type="entry name" value="ZINC_FINGER_C2H2_1"/>
    <property type="match status" value="3"/>
</dbReference>
<dbReference type="STRING" id="71139.A0A059DCQ6"/>
<dbReference type="SUPFAM" id="SSF57667">
    <property type="entry name" value="beta-beta-alpha zinc fingers"/>
    <property type="match status" value="1"/>
</dbReference>
<keyword evidence="4" id="KW-0862">Zinc</keyword>
<protein>
    <recommendedName>
        <fullName evidence="9">C2H2-type domain-containing protein</fullName>
    </recommendedName>
</protein>
<dbReference type="GO" id="GO:0080084">
    <property type="term" value="F:5S rDNA binding"/>
    <property type="evidence" value="ECO:0000318"/>
    <property type="project" value="GO_Central"/>
</dbReference>
<dbReference type="PROSITE" id="PS50157">
    <property type="entry name" value="ZINC_FINGER_C2H2_2"/>
    <property type="match status" value="2"/>
</dbReference>
<comment type="subcellular location">
    <subcellularLocation>
        <location evidence="1">Nucleus</location>
    </subcellularLocation>
</comment>
<feature type="domain" description="C2H2-type" evidence="9">
    <location>
        <begin position="183"/>
        <end position="212"/>
    </location>
</feature>
<gene>
    <name evidence="10" type="ORF">EUGRSUZ_A00584</name>
</gene>
<dbReference type="EMBL" id="KK198753">
    <property type="protein sequence ID" value="KCW88191.1"/>
    <property type="molecule type" value="Genomic_DNA"/>
</dbReference>
<name>A0A059DCQ6_EUCGR</name>
<dbReference type="GO" id="GO:0006357">
    <property type="term" value="P:regulation of transcription by RNA polymerase II"/>
    <property type="evidence" value="ECO:0000318"/>
    <property type="project" value="GO_Central"/>
</dbReference>
<evidence type="ECO:0000256" key="4">
    <source>
        <dbReference type="ARBA" id="ARBA00022833"/>
    </source>
</evidence>
<evidence type="ECO:0000259" key="9">
    <source>
        <dbReference type="PROSITE" id="PS50157"/>
    </source>
</evidence>
<evidence type="ECO:0000256" key="5">
    <source>
        <dbReference type="ARBA" id="ARBA00023015"/>
    </source>
</evidence>
<accession>A0A059DCQ6</accession>
<dbReference type="InterPro" id="IPR013087">
    <property type="entry name" value="Znf_C2H2_type"/>
</dbReference>
<dbReference type="PANTHER" id="PTHR46179">
    <property type="entry name" value="ZINC FINGER PROTEIN"/>
    <property type="match status" value="1"/>
</dbReference>
<dbReference type="GO" id="GO:0005634">
    <property type="term" value="C:nucleus"/>
    <property type="evidence" value="ECO:0000318"/>
    <property type="project" value="GO_Central"/>
</dbReference>
<dbReference type="Gene3D" id="3.30.160.60">
    <property type="entry name" value="Classic Zinc Finger"/>
    <property type="match status" value="2"/>
</dbReference>
<dbReference type="InParanoid" id="A0A059DCQ6"/>
<keyword evidence="5" id="KW-0805">Transcription regulation</keyword>
<sequence length="362" mass="41559">MSDLIIRYCFSFFFFFLLLLSSLRRLRQREAGRRRGRPLLVLGEGLPLQSLRRNLTVALYTSSCSYLIVCATIANRWLYYREHCGICRSRKSLVTSHIQSRHEDEVEAALVQGVEGKEGAKANNTSEECGATFKKPAYLRQHMQGHSLELSFAYQGNMKRHLNGIHNDEEPSTSSECKSLKQHVCPEVGCGKVFKFATKLRKHEDSHVKLETVEAFCCECMKYFSNVDYLKDHMRSAHQLVNCDICGTKQLRKNIQRHLLTHEKKNSADSKAFICEVEGCLHIFSTHVKAVHLGVRPFVCGHKDCGKKFAYKHVRDHHGKTGCHMSKFQSRPRGGRKRKCLTIESLLRKRVTLPNELDFLLD</sequence>
<dbReference type="Gramene" id="KCW88191">
    <property type="protein sequence ID" value="KCW88191"/>
    <property type="gene ID" value="EUGRSUZ_A00584"/>
</dbReference>
<dbReference type="PANTHER" id="PTHR46179:SF13">
    <property type="entry name" value="C2H2-TYPE DOMAIN-CONTAINING PROTEIN"/>
    <property type="match status" value="1"/>
</dbReference>
<dbReference type="FunCoup" id="A0A059DCQ6">
    <property type="interactions" value="1953"/>
</dbReference>
<keyword evidence="6" id="KW-0804">Transcription</keyword>
<dbReference type="Pfam" id="PF00096">
    <property type="entry name" value="zf-C2H2"/>
    <property type="match status" value="1"/>
</dbReference>
<dbReference type="GO" id="GO:0005730">
    <property type="term" value="C:nucleolus"/>
    <property type="evidence" value="ECO:0000318"/>
    <property type="project" value="GO_Central"/>
</dbReference>
<evidence type="ECO:0000256" key="2">
    <source>
        <dbReference type="ARBA" id="ARBA00022723"/>
    </source>
</evidence>
<evidence type="ECO:0000256" key="8">
    <source>
        <dbReference type="PROSITE-ProRule" id="PRU00042"/>
    </source>
</evidence>
<keyword evidence="7" id="KW-0539">Nucleus</keyword>
<keyword evidence="3 8" id="KW-0863">Zinc-finger</keyword>
<dbReference type="InterPro" id="IPR051061">
    <property type="entry name" value="Zinc_finger_trans_reg"/>
</dbReference>
<dbReference type="SMART" id="SM00355">
    <property type="entry name" value="ZnF_C2H2"/>
    <property type="match status" value="7"/>
</dbReference>
<organism evidence="10">
    <name type="scientific">Eucalyptus grandis</name>
    <name type="common">Flooded gum</name>
    <dbReference type="NCBI Taxonomy" id="71139"/>
    <lineage>
        <taxon>Eukaryota</taxon>
        <taxon>Viridiplantae</taxon>
        <taxon>Streptophyta</taxon>
        <taxon>Embryophyta</taxon>
        <taxon>Tracheophyta</taxon>
        <taxon>Spermatophyta</taxon>
        <taxon>Magnoliopsida</taxon>
        <taxon>eudicotyledons</taxon>
        <taxon>Gunneridae</taxon>
        <taxon>Pentapetalae</taxon>
        <taxon>rosids</taxon>
        <taxon>malvids</taxon>
        <taxon>Myrtales</taxon>
        <taxon>Myrtaceae</taxon>
        <taxon>Myrtoideae</taxon>
        <taxon>Eucalypteae</taxon>
        <taxon>Eucalyptus</taxon>
    </lineage>
</organism>
<evidence type="ECO:0000256" key="1">
    <source>
        <dbReference type="ARBA" id="ARBA00004123"/>
    </source>
</evidence>
<evidence type="ECO:0000313" key="10">
    <source>
        <dbReference type="EMBL" id="KCW88191.1"/>
    </source>
</evidence>
<reference evidence="10" key="1">
    <citation type="submission" date="2013-07" db="EMBL/GenBank/DDBJ databases">
        <title>The genome of Eucalyptus grandis.</title>
        <authorList>
            <person name="Schmutz J."/>
            <person name="Hayes R."/>
            <person name="Myburg A."/>
            <person name="Tuskan G."/>
            <person name="Grattapaglia D."/>
            <person name="Rokhsar D.S."/>
        </authorList>
    </citation>
    <scope>NUCLEOTIDE SEQUENCE</scope>
    <source>
        <tissue evidence="10">Leaf extractions</tissue>
    </source>
</reference>
<dbReference type="InterPro" id="IPR036236">
    <property type="entry name" value="Znf_C2H2_sf"/>
</dbReference>
<proteinExistence type="predicted"/>
<evidence type="ECO:0000256" key="7">
    <source>
        <dbReference type="ARBA" id="ARBA00023242"/>
    </source>
</evidence>
<feature type="domain" description="C2H2-type" evidence="9">
    <location>
        <begin position="215"/>
        <end position="238"/>
    </location>
</feature>
<evidence type="ECO:0000256" key="6">
    <source>
        <dbReference type="ARBA" id="ARBA00023163"/>
    </source>
</evidence>